<reference evidence="1 2" key="1">
    <citation type="submission" date="2024-02" db="EMBL/GenBank/DDBJ databases">
        <authorList>
            <person name="Vignale AGUSTIN F."/>
            <person name="Sosa J E."/>
            <person name="Modenutti C."/>
        </authorList>
    </citation>
    <scope>NUCLEOTIDE SEQUENCE [LARGE SCALE GENOMIC DNA]</scope>
</reference>
<dbReference type="EMBL" id="CAUOFW020003835">
    <property type="protein sequence ID" value="CAK9162283.1"/>
    <property type="molecule type" value="Genomic_DNA"/>
</dbReference>
<evidence type="ECO:0000313" key="2">
    <source>
        <dbReference type="Proteomes" id="UP001642360"/>
    </source>
</evidence>
<dbReference type="Proteomes" id="UP001642360">
    <property type="component" value="Unassembled WGS sequence"/>
</dbReference>
<proteinExistence type="predicted"/>
<evidence type="ECO:0000313" key="1">
    <source>
        <dbReference type="EMBL" id="CAK9162283.1"/>
    </source>
</evidence>
<dbReference type="AlphaFoldDB" id="A0ABC8T5E1"/>
<gene>
    <name evidence="1" type="ORF">ILEXP_LOCUS31146</name>
</gene>
<accession>A0ABC8T5E1</accession>
<protein>
    <submittedName>
        <fullName evidence="1">Uncharacterized protein</fullName>
    </submittedName>
</protein>
<name>A0ABC8T5E1_9AQUA</name>
<comment type="caution">
    <text evidence="1">The sequence shown here is derived from an EMBL/GenBank/DDBJ whole genome shotgun (WGS) entry which is preliminary data.</text>
</comment>
<organism evidence="1 2">
    <name type="scientific">Ilex paraguariensis</name>
    <name type="common">yerba mate</name>
    <dbReference type="NCBI Taxonomy" id="185542"/>
    <lineage>
        <taxon>Eukaryota</taxon>
        <taxon>Viridiplantae</taxon>
        <taxon>Streptophyta</taxon>
        <taxon>Embryophyta</taxon>
        <taxon>Tracheophyta</taxon>
        <taxon>Spermatophyta</taxon>
        <taxon>Magnoliopsida</taxon>
        <taxon>eudicotyledons</taxon>
        <taxon>Gunneridae</taxon>
        <taxon>Pentapetalae</taxon>
        <taxon>asterids</taxon>
        <taxon>campanulids</taxon>
        <taxon>Aquifoliales</taxon>
        <taxon>Aquifoliaceae</taxon>
        <taxon>Ilex</taxon>
    </lineage>
</organism>
<keyword evidence="2" id="KW-1185">Reference proteome</keyword>
<sequence length="53" mass="5857">MPPLLPFTTVDNKDPRRRDCPLRDIPVWRRGILQPSAPSGEENLLGGGLVCSD</sequence>